<dbReference type="Proteomes" id="UP001066276">
    <property type="component" value="Chromosome 4_1"/>
</dbReference>
<organism evidence="2 3">
    <name type="scientific">Pleurodeles waltl</name>
    <name type="common">Iberian ribbed newt</name>
    <dbReference type="NCBI Taxonomy" id="8319"/>
    <lineage>
        <taxon>Eukaryota</taxon>
        <taxon>Metazoa</taxon>
        <taxon>Chordata</taxon>
        <taxon>Craniata</taxon>
        <taxon>Vertebrata</taxon>
        <taxon>Euteleostomi</taxon>
        <taxon>Amphibia</taxon>
        <taxon>Batrachia</taxon>
        <taxon>Caudata</taxon>
        <taxon>Salamandroidea</taxon>
        <taxon>Salamandridae</taxon>
        <taxon>Pleurodelinae</taxon>
        <taxon>Pleurodeles</taxon>
    </lineage>
</organism>
<sequence>MGGWVPRSAGGRCENERPPGEVGGEQGSGGGGGLLAPWGKRSIEERQVRPFGKGRGWRVCVAGAAQKGDKESLLQPPPLEAGEPCGAEIRRRGGGRSEEF</sequence>
<name>A0AAV7T139_PLEWA</name>
<dbReference type="AlphaFoldDB" id="A0AAV7T139"/>
<reference evidence="2" key="1">
    <citation type="journal article" date="2022" name="bioRxiv">
        <title>Sequencing and chromosome-scale assembly of the giantPleurodeles waltlgenome.</title>
        <authorList>
            <person name="Brown T."/>
            <person name="Elewa A."/>
            <person name="Iarovenko S."/>
            <person name="Subramanian E."/>
            <person name="Araus A.J."/>
            <person name="Petzold A."/>
            <person name="Susuki M."/>
            <person name="Suzuki K.-i.T."/>
            <person name="Hayashi T."/>
            <person name="Toyoda A."/>
            <person name="Oliveira C."/>
            <person name="Osipova E."/>
            <person name="Leigh N.D."/>
            <person name="Simon A."/>
            <person name="Yun M.H."/>
        </authorList>
    </citation>
    <scope>NUCLEOTIDE SEQUENCE</scope>
    <source>
        <strain evidence="2">20211129_DDA</strain>
        <tissue evidence="2">Liver</tissue>
    </source>
</reference>
<accession>A0AAV7T139</accession>
<evidence type="ECO:0000313" key="3">
    <source>
        <dbReference type="Proteomes" id="UP001066276"/>
    </source>
</evidence>
<feature type="compositionally biased region" description="Gly residues" evidence="1">
    <location>
        <begin position="21"/>
        <end position="34"/>
    </location>
</feature>
<keyword evidence="3" id="KW-1185">Reference proteome</keyword>
<feature type="region of interest" description="Disordered" evidence="1">
    <location>
        <begin position="1"/>
        <end position="40"/>
    </location>
</feature>
<feature type="region of interest" description="Disordered" evidence="1">
    <location>
        <begin position="66"/>
        <end position="100"/>
    </location>
</feature>
<evidence type="ECO:0000256" key="1">
    <source>
        <dbReference type="SAM" id="MobiDB-lite"/>
    </source>
</evidence>
<dbReference type="EMBL" id="JANPWB010000007">
    <property type="protein sequence ID" value="KAJ1170041.1"/>
    <property type="molecule type" value="Genomic_DNA"/>
</dbReference>
<evidence type="ECO:0000313" key="2">
    <source>
        <dbReference type="EMBL" id="KAJ1170041.1"/>
    </source>
</evidence>
<proteinExistence type="predicted"/>
<feature type="compositionally biased region" description="Basic and acidic residues" evidence="1">
    <location>
        <begin position="88"/>
        <end position="100"/>
    </location>
</feature>
<gene>
    <name evidence="2" type="ORF">NDU88_001922</name>
</gene>
<comment type="caution">
    <text evidence="2">The sequence shown here is derived from an EMBL/GenBank/DDBJ whole genome shotgun (WGS) entry which is preliminary data.</text>
</comment>
<protein>
    <submittedName>
        <fullName evidence="2">Uncharacterized protein</fullName>
    </submittedName>
</protein>